<evidence type="ECO:0000313" key="1">
    <source>
        <dbReference type="EMBL" id="BBM84102.1"/>
    </source>
</evidence>
<gene>
    <name evidence="1" type="ORF">UABAM_02458</name>
</gene>
<name>A0A5S9F4C9_UABAM</name>
<dbReference type="KEGG" id="uam:UABAM_02458"/>
<dbReference type="AlphaFoldDB" id="A0A5S9F4C9"/>
<reference evidence="1 2" key="1">
    <citation type="submission" date="2019-08" db="EMBL/GenBank/DDBJ databases">
        <title>Complete genome sequence of Candidatus Uab amorphum.</title>
        <authorList>
            <person name="Shiratori T."/>
            <person name="Suzuki S."/>
            <person name="Kakizawa Y."/>
            <person name="Ishida K."/>
        </authorList>
    </citation>
    <scope>NUCLEOTIDE SEQUENCE [LARGE SCALE GENOMIC DNA]</scope>
    <source>
        <strain evidence="1 2">SRT547</strain>
    </source>
</reference>
<accession>A0A5S9F4C9</accession>
<dbReference type="Proteomes" id="UP000326354">
    <property type="component" value="Chromosome"/>
</dbReference>
<dbReference type="RefSeq" id="WP_151968277.1">
    <property type="nucleotide sequence ID" value="NZ_AP019860.1"/>
</dbReference>
<keyword evidence="2" id="KW-1185">Reference proteome</keyword>
<sequence>MIPEQQDSFSSHKPEDIAKILNQHLELVKNYANEIGWLLEQNANLRSEYVTFFKKDLKEIEGALQNLVSDEEKGKEFLNQIISDFRRDLERSYELLNFTFFWKLAKALDAGEYDDE</sequence>
<evidence type="ECO:0000313" key="2">
    <source>
        <dbReference type="Proteomes" id="UP000326354"/>
    </source>
</evidence>
<proteinExistence type="predicted"/>
<protein>
    <submittedName>
        <fullName evidence="1">Uncharacterized protein</fullName>
    </submittedName>
</protein>
<dbReference type="EMBL" id="AP019860">
    <property type="protein sequence ID" value="BBM84102.1"/>
    <property type="molecule type" value="Genomic_DNA"/>
</dbReference>
<organism evidence="1 2">
    <name type="scientific">Uabimicrobium amorphum</name>
    <dbReference type="NCBI Taxonomy" id="2596890"/>
    <lineage>
        <taxon>Bacteria</taxon>
        <taxon>Pseudomonadati</taxon>
        <taxon>Planctomycetota</taxon>
        <taxon>Candidatus Uabimicrobiia</taxon>
        <taxon>Candidatus Uabimicrobiales</taxon>
        <taxon>Candidatus Uabimicrobiaceae</taxon>
        <taxon>Candidatus Uabimicrobium</taxon>
    </lineage>
</organism>